<keyword evidence="6" id="KW-0408">Iron</keyword>
<evidence type="ECO:0000256" key="7">
    <source>
        <dbReference type="ARBA" id="ARBA00023033"/>
    </source>
</evidence>
<evidence type="ECO:0000256" key="1">
    <source>
        <dbReference type="ARBA" id="ARBA00001971"/>
    </source>
</evidence>
<evidence type="ECO:0000313" key="8">
    <source>
        <dbReference type="EMBL" id="KAK7850795.1"/>
    </source>
</evidence>
<gene>
    <name evidence="8" type="primary">CYP704C1_5</name>
    <name evidence="8" type="ORF">CFP56_043654</name>
</gene>
<protein>
    <submittedName>
        <fullName evidence="8">Cytochrome p450 704c1</fullName>
    </submittedName>
</protein>
<dbReference type="PANTHER" id="PTHR24296">
    <property type="entry name" value="CYTOCHROME P450"/>
    <property type="match status" value="1"/>
</dbReference>
<keyword evidence="5" id="KW-0560">Oxidoreductase</keyword>
<dbReference type="Proteomes" id="UP000237347">
    <property type="component" value="Unassembled WGS sequence"/>
</dbReference>
<sequence>MASPVNDKGSILKDLLGDGIFTVDGDKWHQQRKVSSYEFSTKILRNYSSIFFQKNVAKLAHILYEP</sequence>
<keyword evidence="9" id="KW-1185">Reference proteome</keyword>
<dbReference type="GO" id="GO:0016705">
    <property type="term" value="F:oxidoreductase activity, acting on paired donors, with incorporation or reduction of molecular oxygen"/>
    <property type="evidence" value="ECO:0007669"/>
    <property type="project" value="InterPro"/>
</dbReference>
<dbReference type="GO" id="GO:0005506">
    <property type="term" value="F:iron ion binding"/>
    <property type="evidence" value="ECO:0007669"/>
    <property type="project" value="InterPro"/>
</dbReference>
<comment type="similarity">
    <text evidence="2">Belongs to the cytochrome P450 family.</text>
</comment>
<dbReference type="SUPFAM" id="SSF48264">
    <property type="entry name" value="Cytochrome P450"/>
    <property type="match status" value="1"/>
</dbReference>
<keyword evidence="3" id="KW-0349">Heme</keyword>
<evidence type="ECO:0000313" key="9">
    <source>
        <dbReference type="Proteomes" id="UP000237347"/>
    </source>
</evidence>
<comment type="cofactor">
    <cofactor evidence="1">
        <name>heme</name>
        <dbReference type="ChEBI" id="CHEBI:30413"/>
    </cofactor>
</comment>
<evidence type="ECO:0000256" key="2">
    <source>
        <dbReference type="ARBA" id="ARBA00010617"/>
    </source>
</evidence>
<evidence type="ECO:0000256" key="6">
    <source>
        <dbReference type="ARBA" id="ARBA00023004"/>
    </source>
</evidence>
<accession>A0AAW0LHZ4</accession>
<comment type="caution">
    <text evidence="8">The sequence shown here is derived from an EMBL/GenBank/DDBJ whole genome shotgun (WGS) entry which is preliminary data.</text>
</comment>
<dbReference type="EMBL" id="PKMF04000095">
    <property type="protein sequence ID" value="KAK7850795.1"/>
    <property type="molecule type" value="Genomic_DNA"/>
</dbReference>
<dbReference type="GO" id="GO:0004497">
    <property type="term" value="F:monooxygenase activity"/>
    <property type="evidence" value="ECO:0007669"/>
    <property type="project" value="UniProtKB-KW"/>
</dbReference>
<name>A0AAW0LHZ4_QUESU</name>
<evidence type="ECO:0000256" key="4">
    <source>
        <dbReference type="ARBA" id="ARBA00022723"/>
    </source>
</evidence>
<proteinExistence type="inferred from homology"/>
<dbReference type="AlphaFoldDB" id="A0AAW0LHZ4"/>
<dbReference type="GO" id="GO:0020037">
    <property type="term" value="F:heme binding"/>
    <property type="evidence" value="ECO:0007669"/>
    <property type="project" value="InterPro"/>
</dbReference>
<organism evidence="8 9">
    <name type="scientific">Quercus suber</name>
    <name type="common">Cork oak</name>
    <dbReference type="NCBI Taxonomy" id="58331"/>
    <lineage>
        <taxon>Eukaryota</taxon>
        <taxon>Viridiplantae</taxon>
        <taxon>Streptophyta</taxon>
        <taxon>Embryophyta</taxon>
        <taxon>Tracheophyta</taxon>
        <taxon>Spermatophyta</taxon>
        <taxon>Magnoliopsida</taxon>
        <taxon>eudicotyledons</taxon>
        <taxon>Gunneridae</taxon>
        <taxon>Pentapetalae</taxon>
        <taxon>rosids</taxon>
        <taxon>fabids</taxon>
        <taxon>Fagales</taxon>
        <taxon>Fagaceae</taxon>
        <taxon>Quercus</taxon>
    </lineage>
</organism>
<dbReference type="InterPro" id="IPR036396">
    <property type="entry name" value="Cyt_P450_sf"/>
</dbReference>
<evidence type="ECO:0000256" key="3">
    <source>
        <dbReference type="ARBA" id="ARBA00022617"/>
    </source>
</evidence>
<keyword evidence="7" id="KW-0503">Monooxygenase</keyword>
<evidence type="ECO:0000256" key="5">
    <source>
        <dbReference type="ARBA" id="ARBA00023002"/>
    </source>
</evidence>
<dbReference type="Gene3D" id="1.10.630.10">
    <property type="entry name" value="Cytochrome P450"/>
    <property type="match status" value="1"/>
</dbReference>
<reference evidence="8 9" key="1">
    <citation type="journal article" date="2018" name="Sci. Data">
        <title>The draft genome sequence of cork oak.</title>
        <authorList>
            <person name="Ramos A.M."/>
            <person name="Usie A."/>
            <person name="Barbosa P."/>
            <person name="Barros P.M."/>
            <person name="Capote T."/>
            <person name="Chaves I."/>
            <person name="Simoes F."/>
            <person name="Abreu I."/>
            <person name="Carrasquinho I."/>
            <person name="Faro C."/>
            <person name="Guimaraes J.B."/>
            <person name="Mendonca D."/>
            <person name="Nobrega F."/>
            <person name="Rodrigues L."/>
            <person name="Saibo N.J.M."/>
            <person name="Varela M.C."/>
            <person name="Egas C."/>
            <person name="Matos J."/>
            <person name="Miguel C.M."/>
            <person name="Oliveira M.M."/>
            <person name="Ricardo C.P."/>
            <person name="Goncalves S."/>
        </authorList>
    </citation>
    <scope>NUCLEOTIDE SEQUENCE [LARGE SCALE GENOMIC DNA]</scope>
    <source>
        <strain evidence="9">cv. HL8</strain>
    </source>
</reference>
<keyword evidence="4" id="KW-0479">Metal-binding</keyword>